<keyword evidence="6" id="KW-0325">Glycoprotein</keyword>
<dbReference type="PANTHER" id="PTHR11506:SF35">
    <property type="entry name" value="LYSOSOME-ASSOCIATED MEMBRANE GLYCOPROTEIN 5"/>
    <property type="match status" value="1"/>
</dbReference>
<reference evidence="10" key="2">
    <citation type="submission" date="2023-11" db="UniProtKB">
        <authorList>
            <consortium name="WormBaseParasite"/>
        </authorList>
    </citation>
    <scope>IDENTIFICATION</scope>
</reference>
<dbReference type="GO" id="GO:0031902">
    <property type="term" value="C:late endosome membrane"/>
    <property type="evidence" value="ECO:0007669"/>
    <property type="project" value="TreeGrafter"/>
</dbReference>
<protein>
    <submittedName>
        <fullName evidence="10">Uncharacterized protein</fullName>
    </submittedName>
</protein>
<feature type="chain" id="PRO_5041712297" evidence="8">
    <location>
        <begin position="32"/>
        <end position="269"/>
    </location>
</feature>
<dbReference type="AlphaFoldDB" id="A0AA85J7L2"/>
<proteinExistence type="predicted"/>
<evidence type="ECO:0000256" key="2">
    <source>
        <dbReference type="ARBA" id="ARBA00022692"/>
    </source>
</evidence>
<evidence type="ECO:0000256" key="1">
    <source>
        <dbReference type="ARBA" id="ARBA00004251"/>
    </source>
</evidence>
<evidence type="ECO:0000256" key="8">
    <source>
        <dbReference type="SAM" id="SignalP"/>
    </source>
</evidence>
<dbReference type="GO" id="GO:0005765">
    <property type="term" value="C:lysosomal membrane"/>
    <property type="evidence" value="ECO:0007669"/>
    <property type="project" value="TreeGrafter"/>
</dbReference>
<organism evidence="9 10">
    <name type="scientific">Trichobilharzia regenti</name>
    <name type="common">Nasal bird schistosome</name>
    <dbReference type="NCBI Taxonomy" id="157069"/>
    <lineage>
        <taxon>Eukaryota</taxon>
        <taxon>Metazoa</taxon>
        <taxon>Spiralia</taxon>
        <taxon>Lophotrochozoa</taxon>
        <taxon>Platyhelminthes</taxon>
        <taxon>Trematoda</taxon>
        <taxon>Digenea</taxon>
        <taxon>Strigeidida</taxon>
        <taxon>Schistosomatoidea</taxon>
        <taxon>Schistosomatidae</taxon>
        <taxon>Trichobilharzia</taxon>
    </lineage>
</organism>
<evidence type="ECO:0000256" key="5">
    <source>
        <dbReference type="ARBA" id="ARBA00023136"/>
    </source>
</evidence>
<feature type="transmembrane region" description="Helical" evidence="7">
    <location>
        <begin position="230"/>
        <end position="252"/>
    </location>
</feature>
<dbReference type="InterPro" id="IPR002000">
    <property type="entry name" value="Lysosome-assoc_membr_glycop"/>
</dbReference>
<keyword evidence="4 7" id="KW-1133">Transmembrane helix</keyword>
<evidence type="ECO:0000256" key="7">
    <source>
        <dbReference type="SAM" id="Phobius"/>
    </source>
</evidence>
<dbReference type="PANTHER" id="PTHR11506">
    <property type="entry name" value="LYSOSOME-ASSOCIATED MEMBRANE GLYCOPROTEIN"/>
    <property type="match status" value="1"/>
</dbReference>
<keyword evidence="5 7" id="KW-0472">Membrane</keyword>
<evidence type="ECO:0000313" key="9">
    <source>
        <dbReference type="Proteomes" id="UP000050795"/>
    </source>
</evidence>
<reference evidence="9" key="1">
    <citation type="submission" date="2022-06" db="EMBL/GenBank/DDBJ databases">
        <authorList>
            <person name="Berger JAMES D."/>
            <person name="Berger JAMES D."/>
        </authorList>
    </citation>
    <scope>NUCLEOTIDE SEQUENCE [LARGE SCALE GENOMIC DNA]</scope>
</reference>
<evidence type="ECO:0000256" key="3">
    <source>
        <dbReference type="ARBA" id="ARBA00022729"/>
    </source>
</evidence>
<evidence type="ECO:0000256" key="6">
    <source>
        <dbReference type="ARBA" id="ARBA00023180"/>
    </source>
</evidence>
<dbReference type="WBParaSite" id="TREG1_14890.1">
    <property type="protein sequence ID" value="TREG1_14890.1"/>
    <property type="gene ID" value="TREG1_14890"/>
</dbReference>
<dbReference type="GO" id="GO:0072594">
    <property type="term" value="P:establishment of protein localization to organelle"/>
    <property type="evidence" value="ECO:0007669"/>
    <property type="project" value="TreeGrafter"/>
</dbReference>
<keyword evidence="3 8" id="KW-0732">Signal</keyword>
<dbReference type="Proteomes" id="UP000050795">
    <property type="component" value="Unassembled WGS sequence"/>
</dbReference>
<dbReference type="Gene3D" id="2.40.160.110">
    <property type="match status" value="1"/>
</dbReference>
<evidence type="ECO:0000313" key="10">
    <source>
        <dbReference type="WBParaSite" id="TREG1_14890.1"/>
    </source>
</evidence>
<keyword evidence="2 7" id="KW-0812">Transmembrane</keyword>
<feature type="signal peptide" evidence="8">
    <location>
        <begin position="1"/>
        <end position="31"/>
    </location>
</feature>
<dbReference type="GO" id="GO:0005886">
    <property type="term" value="C:plasma membrane"/>
    <property type="evidence" value="ECO:0007669"/>
    <property type="project" value="TreeGrafter"/>
</dbReference>
<name>A0AA85J7L2_TRIRE</name>
<evidence type="ECO:0000256" key="4">
    <source>
        <dbReference type="ARBA" id="ARBA00022989"/>
    </source>
</evidence>
<keyword evidence="9" id="KW-1185">Reference proteome</keyword>
<accession>A0AA85J7L2</accession>
<sequence>MYHTSCWVKPICLLCVAICICILENSRNVKSASYFYGEGDPEGVTTRSPKDDSDSGPGKTFVAKEDSYICLLIKASMKIVVPLQGSRQNITININATSTNASEVLSFCHTTTSEMIVGWRQPEQKEDWGLAFKFKLYGTDQYSFDSIVFMYNLDDVSIEAKSTDEVFSIPKGTYYNCSNMDKIDLHPNIRSYSTVRLTFALLQAEAFRNSPNPSFVGTESRCRDDDDSSLTYLIVGVSIFTMAVIMIFALCLSNDESREVSVDPYVGRF</sequence>
<comment type="subcellular location">
    <subcellularLocation>
        <location evidence="1">Cell membrane</location>
        <topology evidence="1">Single-pass type I membrane protein</topology>
    </subcellularLocation>
</comment>